<name>A0A7X5R1C7_9MICO</name>
<evidence type="ECO:0000256" key="1">
    <source>
        <dbReference type="SAM" id="Phobius"/>
    </source>
</evidence>
<dbReference type="EMBL" id="JAAMOX010000001">
    <property type="protein sequence ID" value="NIH53786.1"/>
    <property type="molecule type" value="Genomic_DNA"/>
</dbReference>
<accession>A0A7X5R1C7</accession>
<evidence type="ECO:0000313" key="3">
    <source>
        <dbReference type="Proteomes" id="UP000541033"/>
    </source>
</evidence>
<evidence type="ECO:0000313" key="2">
    <source>
        <dbReference type="EMBL" id="NIH53786.1"/>
    </source>
</evidence>
<keyword evidence="3" id="KW-1185">Reference proteome</keyword>
<keyword evidence="1" id="KW-0472">Membrane</keyword>
<keyword evidence="2" id="KW-0489">Methyltransferase</keyword>
<keyword evidence="2" id="KW-0808">Transferase</keyword>
<dbReference type="Proteomes" id="UP000541033">
    <property type="component" value="Unassembled WGS sequence"/>
</dbReference>
<proteinExistence type="predicted"/>
<dbReference type="RefSeq" id="WP_167149685.1">
    <property type="nucleotide sequence ID" value="NZ_JAAMOX010000001.1"/>
</dbReference>
<keyword evidence="1" id="KW-0812">Transmembrane</keyword>
<reference evidence="2 3" key="1">
    <citation type="submission" date="2020-02" db="EMBL/GenBank/DDBJ databases">
        <title>Sequencing the genomes of 1000 actinobacteria strains.</title>
        <authorList>
            <person name="Klenk H.-P."/>
        </authorList>
    </citation>
    <scope>NUCLEOTIDE SEQUENCE [LARGE SCALE GENOMIC DNA]</scope>
    <source>
        <strain evidence="2 3">DSM 27960</strain>
    </source>
</reference>
<dbReference type="AlphaFoldDB" id="A0A7X5R1C7"/>
<organism evidence="2 3">
    <name type="scientific">Lysinibacter cavernae</name>
    <dbReference type="NCBI Taxonomy" id="1640652"/>
    <lineage>
        <taxon>Bacteria</taxon>
        <taxon>Bacillati</taxon>
        <taxon>Actinomycetota</taxon>
        <taxon>Actinomycetes</taxon>
        <taxon>Micrococcales</taxon>
        <taxon>Microbacteriaceae</taxon>
        <taxon>Lysinibacter</taxon>
    </lineage>
</organism>
<sequence>MRNLTVDDLGVMLSFFVVLLLFFGVDFHVTRKRSMQRRAKTFAFISVIGEAATVIALILAWVTIFMPDVWELLDTLLVFVPGTIATLCAVVLTAESVVARFRDITNDDDEPVEESA</sequence>
<feature type="transmembrane region" description="Helical" evidence="1">
    <location>
        <begin position="76"/>
        <end position="94"/>
    </location>
</feature>
<feature type="transmembrane region" description="Helical" evidence="1">
    <location>
        <begin position="41"/>
        <end position="64"/>
    </location>
</feature>
<keyword evidence="1" id="KW-1133">Transmembrane helix</keyword>
<dbReference type="GO" id="GO:0032259">
    <property type="term" value="P:methylation"/>
    <property type="evidence" value="ECO:0007669"/>
    <property type="project" value="UniProtKB-KW"/>
</dbReference>
<gene>
    <name evidence="2" type="ORF">FHX76_001654</name>
</gene>
<dbReference type="GO" id="GO:0008168">
    <property type="term" value="F:methyltransferase activity"/>
    <property type="evidence" value="ECO:0007669"/>
    <property type="project" value="UniProtKB-KW"/>
</dbReference>
<feature type="transmembrane region" description="Helical" evidence="1">
    <location>
        <begin position="12"/>
        <end position="29"/>
    </location>
</feature>
<comment type="caution">
    <text evidence="2">The sequence shown here is derived from an EMBL/GenBank/DDBJ whole genome shotgun (WGS) entry which is preliminary data.</text>
</comment>
<protein>
    <submittedName>
        <fullName evidence="2">Protein-S-isoprenylcysteine O-methyltransferase Ste14</fullName>
    </submittedName>
</protein>